<dbReference type="OrthoDB" id="9785445at2"/>
<name>A0A2T3QKP3_PHODM</name>
<dbReference type="EMBL" id="UATL01000007">
    <property type="protein sequence ID" value="SPY45785.1"/>
    <property type="molecule type" value="Genomic_DNA"/>
</dbReference>
<evidence type="ECO:0000313" key="2">
    <source>
        <dbReference type="Proteomes" id="UP000251647"/>
    </source>
</evidence>
<sequence length="196" mass="21965">MAKQRKSYLSIFGLIMAFLLPIALAKVMLEKKWYQGGVTNKGSLVAQPITIPQLQQDARWQLIYLLPNECQLACLGALFTLQQVPQAIGPERDRVISKVYVSRETSLADINQKIKLSELFQIQSLQNYQFSVLPSFPKLEQALSQLQFAGIGLYLIDPLGNIMMAYPLASEKTAILAQGKDVLRDLKRLLKVSKIG</sequence>
<reference evidence="1 2" key="1">
    <citation type="submission" date="2018-06" db="EMBL/GenBank/DDBJ databases">
        <authorList>
            <consortium name="Pathogen Informatics"/>
            <person name="Doyle S."/>
        </authorList>
    </citation>
    <scope>NUCLEOTIDE SEQUENCE [LARGE SCALE GENOMIC DNA]</scope>
    <source>
        <strain evidence="1 2">NCTC11647</strain>
    </source>
</reference>
<organism evidence="1 2">
    <name type="scientific">Photobacterium damselae</name>
    <dbReference type="NCBI Taxonomy" id="38293"/>
    <lineage>
        <taxon>Bacteria</taxon>
        <taxon>Pseudomonadati</taxon>
        <taxon>Pseudomonadota</taxon>
        <taxon>Gammaproteobacteria</taxon>
        <taxon>Vibrionales</taxon>
        <taxon>Vibrionaceae</taxon>
        <taxon>Photobacterium</taxon>
    </lineage>
</organism>
<dbReference type="Proteomes" id="UP000251647">
    <property type="component" value="Unassembled WGS sequence"/>
</dbReference>
<dbReference type="RefSeq" id="WP_005302489.1">
    <property type="nucleotide sequence ID" value="NZ_PYOG01000008.1"/>
</dbReference>
<proteinExistence type="predicted"/>
<dbReference type="AlphaFoldDB" id="A0A2T3QKP3"/>
<accession>A0A2T3QKP3</accession>
<protein>
    <submittedName>
        <fullName evidence="1">Uncharacterized protein</fullName>
    </submittedName>
</protein>
<gene>
    <name evidence="1" type="ORF">NCTC11647_04223</name>
</gene>
<evidence type="ECO:0000313" key="1">
    <source>
        <dbReference type="EMBL" id="SPY45785.1"/>
    </source>
</evidence>